<dbReference type="Proteomes" id="UP000440578">
    <property type="component" value="Unassembled WGS sequence"/>
</dbReference>
<dbReference type="GO" id="GO:0097372">
    <property type="term" value="F:histone H3K18 deacetylase activity, NAD-dependent"/>
    <property type="evidence" value="ECO:0007669"/>
    <property type="project" value="TreeGrafter"/>
</dbReference>
<evidence type="ECO:0000256" key="10">
    <source>
        <dbReference type="ARBA" id="ARBA00043038"/>
    </source>
</evidence>
<dbReference type="FunFam" id="3.40.50.1220:FF:000038">
    <property type="entry name" value="NAD-dependent protein deacetylase sirtuin-6 isoform X2"/>
    <property type="match status" value="1"/>
</dbReference>
<feature type="binding site" evidence="15">
    <location>
        <position position="229"/>
    </location>
    <ligand>
        <name>Zn(2+)</name>
        <dbReference type="ChEBI" id="CHEBI:29105"/>
    </ligand>
</feature>
<evidence type="ECO:0000256" key="15">
    <source>
        <dbReference type="PROSITE-ProRule" id="PRU00236"/>
    </source>
</evidence>
<feature type="domain" description="Deacetylase sirtuin-type" evidence="17">
    <location>
        <begin position="81"/>
        <end position="343"/>
    </location>
</feature>
<reference evidence="18 19" key="1">
    <citation type="submission" date="2019-07" db="EMBL/GenBank/DDBJ databases">
        <title>Draft genome assembly of a fouling barnacle, Amphibalanus amphitrite (Darwin, 1854): The first reference genome for Thecostraca.</title>
        <authorList>
            <person name="Kim W."/>
        </authorList>
    </citation>
    <scope>NUCLEOTIDE SEQUENCE [LARGE SCALE GENOMIC DNA]</scope>
    <source>
        <strain evidence="18">SNU_AA5</strain>
        <tissue evidence="18">Soma without cirri and trophi</tissue>
    </source>
</reference>
<dbReference type="GO" id="GO:0010468">
    <property type="term" value="P:regulation of gene expression"/>
    <property type="evidence" value="ECO:0007669"/>
    <property type="project" value="UniProtKB-ARBA"/>
</dbReference>
<dbReference type="FunFam" id="2.20.28.200:FF:000002">
    <property type="entry name" value="NAD-dependent deacetylase sirtuin-7"/>
    <property type="match status" value="1"/>
</dbReference>
<sequence>MADTEAPRATRKRKRATLRDEDKEKEEEKNLIKELTAILKKTRDQRTDSDRELLRKHPDHVIHIQKRLEKYRSRKARQEEYEEPESVIADKSAALAEAIRSARHLVVYTGAGVSTSASIPDYRGPDGIWTRLSQGRGIGQHDLTSADPTVTHMALYGLWQRGLVRHVVSQNCDGLHLRSGLPKRHMSELHGNMYLEVCVSCPRQYVRSFDVTSKTSRQNHKTGRRCYECATPLIDTVVHFGERGSLRWPLNWRGACRQARRSDVILCLGSSLKVLRKYSGLWCMHRPPHKRPRLFIVNLQWTPKDDCAALKINGHSCDDVSDVTCAVTELRDALVQTDPIEWREEEFTVVEELEEVLCSSAADSCSSGSEPGHSPDGRCSDLSHIRLMDGDRSPFCLSDDCLDRLSSSDVIFIDVPAAPPRLLDHDYSRSEIGDEHTNDVTEEDEGGDGGMNDSIPVKEEGESRESTDDSVPCHLPSESESESGNVRRRRESDRSAGVGDREM</sequence>
<comment type="catalytic activity">
    <reaction evidence="13">
        <text>N(6)-propanoyl-L-lysyl-[protein] + NAD(+) + H2O = 3''-O-propanoyl-ADP-D-ribose + nicotinamide + L-lysyl-[protein]</text>
        <dbReference type="Rhea" id="RHEA:23500"/>
        <dbReference type="Rhea" id="RHEA-COMP:9752"/>
        <dbReference type="Rhea" id="RHEA-COMP:13758"/>
        <dbReference type="ChEBI" id="CHEBI:15377"/>
        <dbReference type="ChEBI" id="CHEBI:17154"/>
        <dbReference type="ChEBI" id="CHEBI:29969"/>
        <dbReference type="ChEBI" id="CHEBI:57540"/>
        <dbReference type="ChEBI" id="CHEBI:138019"/>
        <dbReference type="ChEBI" id="CHEBI:145015"/>
    </reaction>
    <physiologicalReaction direction="left-to-right" evidence="13">
        <dbReference type="Rhea" id="RHEA:23501"/>
    </physiologicalReaction>
</comment>
<organism evidence="18 19">
    <name type="scientific">Amphibalanus amphitrite</name>
    <name type="common">Striped barnacle</name>
    <name type="synonym">Balanus amphitrite</name>
    <dbReference type="NCBI Taxonomy" id="1232801"/>
    <lineage>
        <taxon>Eukaryota</taxon>
        <taxon>Metazoa</taxon>
        <taxon>Ecdysozoa</taxon>
        <taxon>Arthropoda</taxon>
        <taxon>Crustacea</taxon>
        <taxon>Multicrustacea</taxon>
        <taxon>Cirripedia</taxon>
        <taxon>Thoracica</taxon>
        <taxon>Thoracicalcarea</taxon>
        <taxon>Balanomorpha</taxon>
        <taxon>Balanoidea</taxon>
        <taxon>Balanidae</taxon>
        <taxon>Amphibalaninae</taxon>
        <taxon>Amphibalanus</taxon>
    </lineage>
</organism>
<feature type="compositionally biased region" description="Basic and acidic residues" evidence="16">
    <location>
        <begin position="17"/>
        <end position="29"/>
    </location>
</feature>
<dbReference type="GO" id="GO:0035861">
    <property type="term" value="C:site of double-strand break"/>
    <property type="evidence" value="ECO:0007669"/>
    <property type="project" value="UniProtKB-ARBA"/>
</dbReference>
<dbReference type="OrthoDB" id="6601382at2759"/>
<evidence type="ECO:0000256" key="1">
    <source>
        <dbReference type="ARBA" id="ARBA00001947"/>
    </source>
</evidence>
<evidence type="ECO:0000256" key="3">
    <source>
        <dbReference type="ARBA" id="ARBA00022553"/>
    </source>
</evidence>
<evidence type="ECO:0000313" key="19">
    <source>
        <dbReference type="Proteomes" id="UP000440578"/>
    </source>
</evidence>
<feature type="binding site" evidence="15">
    <location>
        <position position="226"/>
    </location>
    <ligand>
        <name>Zn(2+)</name>
        <dbReference type="ChEBI" id="CHEBI:29105"/>
    </ligand>
</feature>
<dbReference type="GO" id="GO:0070403">
    <property type="term" value="F:NAD+ binding"/>
    <property type="evidence" value="ECO:0007669"/>
    <property type="project" value="InterPro"/>
</dbReference>
<keyword evidence="3" id="KW-0597">Phosphoprotein</keyword>
<dbReference type="Gene3D" id="2.20.28.200">
    <property type="match status" value="1"/>
</dbReference>
<evidence type="ECO:0000256" key="9">
    <source>
        <dbReference type="ARBA" id="ARBA00041832"/>
    </source>
</evidence>
<feature type="active site" description="Proton acceptor" evidence="15">
    <location>
        <position position="190"/>
    </location>
</feature>
<dbReference type="InterPro" id="IPR026590">
    <property type="entry name" value="Ssirtuin_cat_dom"/>
</dbReference>
<comment type="catalytic activity">
    <reaction evidence="12">
        <text>N(6)-succinyl-L-lysyl-[protein] + NAD(+) + H2O = 2''-O-succinyl-ADP-D-ribose + nicotinamide + L-lysyl-[protein]</text>
        <dbReference type="Rhea" id="RHEA:47668"/>
        <dbReference type="Rhea" id="RHEA-COMP:9752"/>
        <dbReference type="Rhea" id="RHEA-COMP:11877"/>
        <dbReference type="ChEBI" id="CHEBI:15377"/>
        <dbReference type="ChEBI" id="CHEBI:17154"/>
        <dbReference type="ChEBI" id="CHEBI:29969"/>
        <dbReference type="ChEBI" id="CHEBI:57540"/>
        <dbReference type="ChEBI" id="CHEBI:87830"/>
        <dbReference type="ChEBI" id="CHEBI:87832"/>
    </reaction>
    <physiologicalReaction direction="left-to-right" evidence="12">
        <dbReference type="Rhea" id="RHEA:47669"/>
    </physiologicalReaction>
</comment>
<protein>
    <recommendedName>
        <fullName evidence="2">protein acetyllysine N-acetyltransferase</fullName>
        <ecNumber evidence="2">2.3.1.286</ecNumber>
    </recommendedName>
    <alternativeName>
        <fullName evidence="10">Regulatory protein SIR2 homolog 7</fullName>
    </alternativeName>
    <alternativeName>
        <fullName evidence="9">SIR2-like protein 7</fullName>
    </alternativeName>
</protein>
<dbReference type="Pfam" id="PF02146">
    <property type="entry name" value="SIR2"/>
    <property type="match status" value="1"/>
</dbReference>
<evidence type="ECO:0000256" key="11">
    <source>
        <dbReference type="ARBA" id="ARBA00050237"/>
    </source>
</evidence>
<evidence type="ECO:0000256" key="8">
    <source>
        <dbReference type="ARBA" id="ARBA00038170"/>
    </source>
</evidence>
<evidence type="ECO:0000256" key="5">
    <source>
        <dbReference type="ARBA" id="ARBA00022723"/>
    </source>
</evidence>
<evidence type="ECO:0000259" key="17">
    <source>
        <dbReference type="PROSITE" id="PS50305"/>
    </source>
</evidence>
<dbReference type="SUPFAM" id="SSF52467">
    <property type="entry name" value="DHS-like NAD/FAD-binding domain"/>
    <property type="match status" value="1"/>
</dbReference>
<dbReference type="GO" id="GO:0005634">
    <property type="term" value="C:nucleus"/>
    <property type="evidence" value="ECO:0007669"/>
    <property type="project" value="TreeGrafter"/>
</dbReference>
<dbReference type="InterPro" id="IPR003000">
    <property type="entry name" value="Sirtuin"/>
</dbReference>
<comment type="similarity">
    <text evidence="8">Belongs to the sirtuin family. Class IV subfamily.</text>
</comment>
<feature type="binding site" evidence="15">
    <location>
        <position position="201"/>
    </location>
    <ligand>
        <name>Zn(2+)</name>
        <dbReference type="ChEBI" id="CHEBI:29105"/>
    </ligand>
</feature>
<comment type="catalytic activity">
    <reaction evidence="14">
        <text>N(6)-glutaryl-L-lysyl-[protein] + NAD(+) + H2O = 2''-O-glutaryl-ADP-D-ribose + nicotinamide + L-lysyl-[protein]</text>
        <dbReference type="Rhea" id="RHEA:47664"/>
        <dbReference type="Rhea" id="RHEA-COMP:9752"/>
        <dbReference type="Rhea" id="RHEA-COMP:11875"/>
        <dbReference type="ChEBI" id="CHEBI:15377"/>
        <dbReference type="ChEBI" id="CHEBI:17154"/>
        <dbReference type="ChEBI" id="CHEBI:29969"/>
        <dbReference type="ChEBI" id="CHEBI:57540"/>
        <dbReference type="ChEBI" id="CHEBI:87828"/>
        <dbReference type="ChEBI" id="CHEBI:87829"/>
    </reaction>
    <physiologicalReaction direction="left-to-right" evidence="14">
        <dbReference type="Rhea" id="RHEA:47665"/>
    </physiologicalReaction>
</comment>
<keyword evidence="5 15" id="KW-0479">Metal-binding</keyword>
<evidence type="ECO:0000256" key="6">
    <source>
        <dbReference type="ARBA" id="ARBA00022833"/>
    </source>
</evidence>
<dbReference type="GO" id="GO:0000785">
    <property type="term" value="C:chromatin"/>
    <property type="evidence" value="ECO:0007669"/>
    <property type="project" value="TreeGrafter"/>
</dbReference>
<dbReference type="InterPro" id="IPR029035">
    <property type="entry name" value="DHS-like_NAD/FAD-binding_dom"/>
</dbReference>
<evidence type="ECO:0000256" key="14">
    <source>
        <dbReference type="ARBA" id="ARBA00052763"/>
    </source>
</evidence>
<feature type="binding site" evidence="15">
    <location>
        <position position="198"/>
    </location>
    <ligand>
        <name>Zn(2+)</name>
        <dbReference type="ChEBI" id="CHEBI:29105"/>
    </ligand>
</feature>
<comment type="cofactor">
    <cofactor evidence="1">
        <name>Zn(2+)</name>
        <dbReference type="ChEBI" id="CHEBI:29105"/>
    </cofactor>
</comment>
<evidence type="ECO:0000313" key="18">
    <source>
        <dbReference type="EMBL" id="KAF0306309.1"/>
    </source>
</evidence>
<keyword evidence="4" id="KW-0808">Transferase</keyword>
<evidence type="ECO:0000256" key="7">
    <source>
        <dbReference type="ARBA" id="ARBA00023027"/>
    </source>
</evidence>
<keyword evidence="6 15" id="KW-0862">Zinc</keyword>
<keyword evidence="19" id="KW-1185">Reference proteome</keyword>
<dbReference type="PANTHER" id="PTHR11085:SF1">
    <property type="entry name" value="NAD-DEPENDENT PROTEIN DEACETYLASE SIRTUIN-7"/>
    <property type="match status" value="1"/>
</dbReference>
<dbReference type="GO" id="GO:0046872">
    <property type="term" value="F:metal ion binding"/>
    <property type="evidence" value="ECO:0007669"/>
    <property type="project" value="UniProtKB-KW"/>
</dbReference>
<feature type="compositionally biased region" description="Basic and acidic residues" evidence="16">
    <location>
        <begin position="422"/>
        <end position="439"/>
    </location>
</feature>
<dbReference type="GO" id="GO:0140861">
    <property type="term" value="P:DNA repair-dependent chromatin remodeling"/>
    <property type="evidence" value="ECO:0007669"/>
    <property type="project" value="UniProtKB-ARBA"/>
</dbReference>
<keyword evidence="7" id="KW-0520">NAD</keyword>
<dbReference type="AlphaFoldDB" id="A0A6A4WM34"/>
<name>A0A6A4WM34_AMPAM</name>
<dbReference type="InterPro" id="IPR050134">
    <property type="entry name" value="NAD-dep_sirtuin_deacylases"/>
</dbReference>
<evidence type="ECO:0000256" key="12">
    <source>
        <dbReference type="ARBA" id="ARBA00051105"/>
    </source>
</evidence>
<gene>
    <name evidence="18" type="primary">SIRT7</name>
    <name evidence="18" type="ORF">FJT64_022107</name>
</gene>
<feature type="compositionally biased region" description="Basic and acidic residues" evidence="16">
    <location>
        <begin position="456"/>
        <end position="467"/>
    </location>
</feature>
<feature type="region of interest" description="Disordered" evidence="16">
    <location>
        <begin position="1"/>
        <end position="29"/>
    </location>
</feature>
<dbReference type="PANTHER" id="PTHR11085">
    <property type="entry name" value="NAD-DEPENDENT PROTEIN DEACYLASE SIRTUIN-5, MITOCHONDRIAL-RELATED"/>
    <property type="match status" value="1"/>
</dbReference>
<evidence type="ECO:0000256" key="13">
    <source>
        <dbReference type="ARBA" id="ARBA00051399"/>
    </source>
</evidence>
<dbReference type="EMBL" id="VIIS01000674">
    <property type="protein sequence ID" value="KAF0306309.1"/>
    <property type="molecule type" value="Genomic_DNA"/>
</dbReference>
<accession>A0A6A4WM34</accession>
<evidence type="ECO:0000256" key="16">
    <source>
        <dbReference type="SAM" id="MobiDB-lite"/>
    </source>
</evidence>
<feature type="region of interest" description="Disordered" evidence="16">
    <location>
        <begin position="422"/>
        <end position="503"/>
    </location>
</feature>
<dbReference type="Gene3D" id="3.40.50.1220">
    <property type="entry name" value="TPP-binding domain"/>
    <property type="match status" value="1"/>
</dbReference>
<dbReference type="EC" id="2.3.1.286" evidence="2"/>
<comment type="caution">
    <text evidence="18">The sequence shown here is derived from an EMBL/GenBank/DDBJ whole genome shotgun (WGS) entry which is preliminary data.</text>
</comment>
<dbReference type="PROSITE" id="PS50305">
    <property type="entry name" value="SIRTUIN"/>
    <property type="match status" value="1"/>
</dbReference>
<feature type="compositionally biased region" description="Basic and acidic residues" evidence="16">
    <location>
        <begin position="490"/>
        <end position="503"/>
    </location>
</feature>
<proteinExistence type="inferred from homology"/>
<evidence type="ECO:0000256" key="2">
    <source>
        <dbReference type="ARBA" id="ARBA00012928"/>
    </source>
</evidence>
<evidence type="ECO:0000256" key="4">
    <source>
        <dbReference type="ARBA" id="ARBA00022679"/>
    </source>
</evidence>
<comment type="catalytic activity">
    <reaction evidence="11">
        <text>N(6)-decanoyl-L-lysyl-[protein] + NAD(+) + H2O = 2''-O-decanoyl-ADP-D-ribose + nicotinamide + L-lysyl-[protein]</text>
        <dbReference type="Rhea" id="RHEA:70631"/>
        <dbReference type="Rhea" id="RHEA-COMP:9752"/>
        <dbReference type="Rhea" id="RHEA-COMP:17932"/>
        <dbReference type="ChEBI" id="CHEBI:15377"/>
        <dbReference type="ChEBI" id="CHEBI:17154"/>
        <dbReference type="ChEBI" id="CHEBI:29969"/>
        <dbReference type="ChEBI" id="CHEBI:57540"/>
        <dbReference type="ChEBI" id="CHEBI:143222"/>
        <dbReference type="ChEBI" id="CHEBI:189688"/>
    </reaction>
    <physiologicalReaction direction="left-to-right" evidence="11">
        <dbReference type="Rhea" id="RHEA:70632"/>
    </physiologicalReaction>
</comment>